<evidence type="ECO:0000256" key="1">
    <source>
        <dbReference type="ARBA" id="ARBA00022801"/>
    </source>
</evidence>
<dbReference type="InParanoid" id="A0A1B1YUC3"/>
<protein>
    <recommendedName>
        <fullName evidence="2">Thioesterase domain-containing protein</fullName>
    </recommendedName>
</protein>
<dbReference type="RefSeq" id="WP_068804424.1">
    <property type="nucleotide sequence ID" value="NZ_CP014671.1"/>
</dbReference>
<evidence type="ECO:0000313" key="3">
    <source>
        <dbReference type="EMBL" id="ANX04329.1"/>
    </source>
</evidence>
<dbReference type="PANTHER" id="PTHR43240">
    <property type="entry name" value="1,4-DIHYDROXY-2-NAPHTHOYL-COA THIOESTERASE 1"/>
    <property type="match status" value="1"/>
</dbReference>
<dbReference type="InterPro" id="IPR029069">
    <property type="entry name" value="HotDog_dom_sf"/>
</dbReference>
<sequence>MTTPSAKPDLTTIDLDRPPTMAQFGGYIAESAPNFARLVFPFDLRWCNPRGSVQGGVMAVYVDEAVGYAMMATFPDLKTVWTTTSLTLNYLRPITGGDITAIGRVIRVGARTGYVEGEILDAEGSLCVKAVSGLLILKRPDAA</sequence>
<feature type="domain" description="Thioesterase" evidence="2">
    <location>
        <begin position="51"/>
        <end position="127"/>
    </location>
</feature>
<dbReference type="InterPro" id="IPR003736">
    <property type="entry name" value="PAAI_dom"/>
</dbReference>
<dbReference type="STRING" id="1810504.PG2T_09175"/>
<evidence type="ECO:0000313" key="4">
    <source>
        <dbReference type="Proteomes" id="UP000092952"/>
    </source>
</evidence>
<dbReference type="GO" id="GO:0016289">
    <property type="term" value="F:acyl-CoA hydrolase activity"/>
    <property type="evidence" value="ECO:0007669"/>
    <property type="project" value="UniProtKB-ARBA"/>
</dbReference>
<dbReference type="CDD" id="cd03443">
    <property type="entry name" value="PaaI_thioesterase"/>
    <property type="match status" value="1"/>
</dbReference>
<gene>
    <name evidence="3" type="ORF">PG2T_09175</name>
</gene>
<dbReference type="NCBIfam" id="TIGR00369">
    <property type="entry name" value="unchar_dom_1"/>
    <property type="match status" value="1"/>
</dbReference>
<dbReference type="EMBL" id="CP014671">
    <property type="protein sequence ID" value="ANX04329.1"/>
    <property type="molecule type" value="Genomic_DNA"/>
</dbReference>
<organism evidence="3 4">
    <name type="scientific">Immundisolibacter cernigliae</name>
    <dbReference type="NCBI Taxonomy" id="1810504"/>
    <lineage>
        <taxon>Bacteria</taxon>
        <taxon>Pseudomonadati</taxon>
        <taxon>Pseudomonadota</taxon>
        <taxon>Gammaproteobacteria</taxon>
        <taxon>Immundisolibacterales</taxon>
        <taxon>Immundisolibacteraceae</taxon>
        <taxon>Immundisolibacter</taxon>
    </lineage>
</organism>
<evidence type="ECO:0000259" key="2">
    <source>
        <dbReference type="Pfam" id="PF03061"/>
    </source>
</evidence>
<accession>A0A1B1YUC3</accession>
<dbReference type="Gene3D" id="3.10.129.10">
    <property type="entry name" value="Hotdog Thioesterase"/>
    <property type="match status" value="1"/>
</dbReference>
<name>A0A1B1YUC3_9GAMM</name>
<dbReference type="InterPro" id="IPR006683">
    <property type="entry name" value="Thioestr_dom"/>
</dbReference>
<dbReference type="AlphaFoldDB" id="A0A1B1YUC3"/>
<proteinExistence type="predicted"/>
<dbReference type="Proteomes" id="UP000092952">
    <property type="component" value="Chromosome"/>
</dbReference>
<dbReference type="OrthoDB" id="9813282at2"/>
<reference evidence="4" key="1">
    <citation type="submission" date="2016-03" db="EMBL/GenBank/DDBJ databases">
        <title>Complete genome sequence of Solimmundus cernigliae, representing a novel lineage of polycyclic aromatic hydrocarbon degraders within the Gammaproteobacteria.</title>
        <authorList>
            <person name="Singleton D.R."/>
            <person name="Dickey A.N."/>
            <person name="Scholl E.H."/>
            <person name="Wright F.A."/>
            <person name="Aitken M.D."/>
        </authorList>
    </citation>
    <scope>NUCLEOTIDE SEQUENCE [LARGE SCALE GENOMIC DNA]</scope>
    <source>
        <strain evidence="4">TR3.2</strain>
    </source>
</reference>
<keyword evidence="1" id="KW-0378">Hydrolase</keyword>
<dbReference type="KEGG" id="gbi:PG2T_09175"/>
<keyword evidence="4" id="KW-1185">Reference proteome</keyword>
<dbReference type="Pfam" id="PF03061">
    <property type="entry name" value="4HBT"/>
    <property type="match status" value="1"/>
</dbReference>
<dbReference type="SUPFAM" id="SSF54637">
    <property type="entry name" value="Thioesterase/thiol ester dehydrase-isomerase"/>
    <property type="match status" value="1"/>
</dbReference>